<protein>
    <recommendedName>
        <fullName evidence="3">DNA (cytosine-5-)-methyltransferase</fullName>
    </recommendedName>
</protein>
<evidence type="ECO:0008006" key="3">
    <source>
        <dbReference type="Google" id="ProtNLM"/>
    </source>
</evidence>
<evidence type="ECO:0000313" key="2">
    <source>
        <dbReference type="Proteomes" id="UP000273998"/>
    </source>
</evidence>
<reference evidence="1 2" key="1">
    <citation type="submission" date="2018-11" db="EMBL/GenBank/DDBJ databases">
        <title>Species Designations Belie Phenotypic and Genotypic Heterogeneity in Oral Streptococci.</title>
        <authorList>
            <person name="Velsko I."/>
        </authorList>
    </citation>
    <scope>NUCLEOTIDE SEQUENCE [LARGE SCALE GENOMIC DNA]</scope>
    <source>
        <strain evidence="1 2">BCC42</strain>
    </source>
</reference>
<dbReference type="AlphaFoldDB" id="A0AAX1Y8K4"/>
<dbReference type="EMBL" id="RJNF01000047">
    <property type="protein sequence ID" value="RSI52659.1"/>
    <property type="molecule type" value="Genomic_DNA"/>
</dbReference>
<gene>
    <name evidence="1" type="ORF">D8867_10555</name>
</gene>
<dbReference type="Proteomes" id="UP000273998">
    <property type="component" value="Unassembled WGS sequence"/>
</dbReference>
<name>A0AAX1Y8K4_STRSL</name>
<evidence type="ECO:0000313" key="1">
    <source>
        <dbReference type="EMBL" id="RSI52659.1"/>
    </source>
</evidence>
<organism evidence="1 2">
    <name type="scientific">Streptococcus salivarius</name>
    <dbReference type="NCBI Taxonomy" id="1304"/>
    <lineage>
        <taxon>Bacteria</taxon>
        <taxon>Bacillati</taxon>
        <taxon>Bacillota</taxon>
        <taxon>Bacilli</taxon>
        <taxon>Lactobacillales</taxon>
        <taxon>Streptococcaceae</taxon>
        <taxon>Streptococcus</taxon>
    </lineage>
</organism>
<comment type="caution">
    <text evidence="1">The sequence shown here is derived from an EMBL/GenBank/DDBJ whole genome shotgun (WGS) entry which is preliminary data.</text>
</comment>
<sequence>MTNSVSSNRSEKYNIAAFFSGVGGIELGFEQTNEYDRYGCQSDCLNDSNLYFDNRETLSAPMYVVT</sequence>
<accession>A0AAX1Y8K4</accession>
<proteinExistence type="predicted"/>